<dbReference type="AlphaFoldDB" id="A0A3N5BF52"/>
<dbReference type="InterPro" id="IPR047046">
    <property type="entry name" value="YpjD/YvdC"/>
</dbReference>
<evidence type="ECO:0000313" key="3">
    <source>
        <dbReference type="Proteomes" id="UP000282654"/>
    </source>
</evidence>
<dbReference type="PANTHER" id="PTHR42692:SF1">
    <property type="entry name" value="NUCLEOTIDE PYROPHOSPHOHYDROLASE"/>
    <property type="match status" value="1"/>
</dbReference>
<dbReference type="Pfam" id="PF03819">
    <property type="entry name" value="MazG"/>
    <property type="match status" value="1"/>
</dbReference>
<dbReference type="PIRSF" id="PIRSF029904">
    <property type="entry name" value="UCP029904_pph"/>
    <property type="match status" value="1"/>
</dbReference>
<sequence length="107" mass="12315">MDLREVQAEVDAWIGQFAEGYWHPLSILARLIEEVGELARELNHRYGEKPKKPDEPPGDIALEIGDILFILACYANSLGIDLADAFRKTMAKYRQRDSQRWTRKAEV</sequence>
<evidence type="ECO:0000313" key="2">
    <source>
        <dbReference type="EMBL" id="RPF46712.1"/>
    </source>
</evidence>
<dbReference type="PANTHER" id="PTHR42692">
    <property type="entry name" value="NUCLEOTIDE PYROPHOSPHOHYDROLASE"/>
    <property type="match status" value="1"/>
</dbReference>
<proteinExistence type="predicted"/>
<accession>A0A3N5BF52</accession>
<gene>
    <name evidence="2" type="ORF">EDD75_0966</name>
</gene>
<dbReference type="GO" id="GO:0016787">
    <property type="term" value="F:hydrolase activity"/>
    <property type="evidence" value="ECO:0007669"/>
    <property type="project" value="UniProtKB-KW"/>
</dbReference>
<name>A0A3N5BF52_9THEO</name>
<dbReference type="RefSeq" id="WP_123928822.1">
    <property type="nucleotide sequence ID" value="NZ_DAITJO010000109.1"/>
</dbReference>
<dbReference type="CDD" id="cd11531">
    <property type="entry name" value="NTP-PPase_BsYpjD"/>
    <property type="match status" value="1"/>
</dbReference>
<dbReference type="SUPFAM" id="SSF101386">
    <property type="entry name" value="all-alpha NTP pyrophosphatases"/>
    <property type="match status" value="1"/>
</dbReference>
<comment type="caution">
    <text evidence="2">The sequence shown here is derived from an EMBL/GenBank/DDBJ whole genome shotgun (WGS) entry which is preliminary data.</text>
</comment>
<organism evidence="2 3">
    <name type="scientific">Thermodesulfitimonas autotrophica</name>
    <dbReference type="NCBI Taxonomy" id="1894989"/>
    <lineage>
        <taxon>Bacteria</taxon>
        <taxon>Bacillati</taxon>
        <taxon>Bacillota</taxon>
        <taxon>Clostridia</taxon>
        <taxon>Thermoanaerobacterales</taxon>
        <taxon>Thermoanaerobacteraceae</taxon>
        <taxon>Thermodesulfitimonas</taxon>
    </lineage>
</organism>
<dbReference type="EMBL" id="RKRE01000002">
    <property type="protein sequence ID" value="RPF46712.1"/>
    <property type="molecule type" value="Genomic_DNA"/>
</dbReference>
<keyword evidence="2" id="KW-0378">Hydrolase</keyword>
<dbReference type="Proteomes" id="UP000282654">
    <property type="component" value="Unassembled WGS sequence"/>
</dbReference>
<protein>
    <submittedName>
        <fullName evidence="2">NTP pyrophosphatase (Non-canonical NTP hydrolase)</fullName>
    </submittedName>
</protein>
<keyword evidence="3" id="KW-1185">Reference proteome</keyword>
<evidence type="ECO:0000259" key="1">
    <source>
        <dbReference type="Pfam" id="PF03819"/>
    </source>
</evidence>
<dbReference type="InterPro" id="IPR012359">
    <property type="entry name" value="MazG-related_YpjD"/>
</dbReference>
<dbReference type="InterPro" id="IPR004518">
    <property type="entry name" value="MazG-like_dom"/>
</dbReference>
<dbReference type="Gene3D" id="1.10.287.1080">
    <property type="entry name" value="MazG-like"/>
    <property type="match status" value="1"/>
</dbReference>
<dbReference type="OrthoDB" id="9807397at2"/>
<reference evidence="2 3" key="1">
    <citation type="submission" date="2018-11" db="EMBL/GenBank/DDBJ databases">
        <title>Genomic Encyclopedia of Type Strains, Phase IV (KMG-IV): sequencing the most valuable type-strain genomes for metagenomic binning, comparative biology and taxonomic classification.</title>
        <authorList>
            <person name="Goeker M."/>
        </authorList>
    </citation>
    <scope>NUCLEOTIDE SEQUENCE [LARGE SCALE GENOMIC DNA]</scope>
    <source>
        <strain evidence="2 3">DSM 102936</strain>
    </source>
</reference>
<feature type="domain" description="NTP pyrophosphohydrolase MazG-like" evidence="1">
    <location>
        <begin position="24"/>
        <end position="101"/>
    </location>
</feature>